<evidence type="ECO:0000256" key="6">
    <source>
        <dbReference type="ARBA" id="ARBA00023235"/>
    </source>
</evidence>
<dbReference type="InterPro" id="IPR016055">
    <property type="entry name" value="A-D-PHexomutase_a/b/a-I/II/III"/>
</dbReference>
<dbReference type="InterPro" id="IPR005845">
    <property type="entry name" value="A-D-PHexomutase_a/b/a-II"/>
</dbReference>
<dbReference type="GO" id="GO:0004615">
    <property type="term" value="F:phosphomannomutase activity"/>
    <property type="evidence" value="ECO:0007669"/>
    <property type="project" value="UniProtKB-EC"/>
</dbReference>
<evidence type="ECO:0000256" key="5">
    <source>
        <dbReference type="ARBA" id="ARBA00022842"/>
    </source>
</evidence>
<dbReference type="Pfam" id="PF02878">
    <property type="entry name" value="PGM_PMM_I"/>
    <property type="match status" value="1"/>
</dbReference>
<dbReference type="InterPro" id="IPR005843">
    <property type="entry name" value="A-D-PHexomutase_C"/>
</dbReference>
<evidence type="ECO:0000259" key="10">
    <source>
        <dbReference type="Pfam" id="PF02880"/>
    </source>
</evidence>
<comment type="similarity">
    <text evidence="2">Belongs to the phosphohexose mutase family.</text>
</comment>
<keyword evidence="5" id="KW-0460">Magnesium</keyword>
<evidence type="ECO:0000256" key="1">
    <source>
        <dbReference type="ARBA" id="ARBA00001946"/>
    </source>
</evidence>
<reference evidence="11 12" key="1">
    <citation type="submission" date="2014-06" db="EMBL/GenBank/DDBJ databases">
        <authorList>
            <person name="Ngugi D.K."/>
            <person name="Blom J."/>
            <person name="Alam I."/>
            <person name="Rashid M."/>
            <person name="Baalawi W."/>
            <person name="Zhang G."/>
            <person name="Hikmawan T."/>
            <person name="Guan Y."/>
            <person name="Antunes A."/>
            <person name="Siam R."/>
            <person name="El-Dorry H."/>
            <person name="Bajic V."/>
            <person name="Stingl U."/>
        </authorList>
    </citation>
    <scope>NUCLEOTIDE SEQUENCE [LARGE SCALE GENOMIC DNA]</scope>
    <source>
        <strain evidence="11">SCGC AAA799-P11</strain>
    </source>
</reference>
<feature type="domain" description="Alpha-D-phosphohexomutase alpha/beta/alpha" evidence="10">
    <location>
        <begin position="252"/>
        <end position="340"/>
    </location>
</feature>
<protein>
    <submittedName>
        <fullName evidence="11">Putative phosphoglucosamine mutase protein</fullName>
        <ecNumber evidence="11">5.4.2.8</ecNumber>
    </submittedName>
</protein>
<dbReference type="PANTHER" id="PTHR42946:SF1">
    <property type="entry name" value="PHOSPHOGLUCOMUTASE (ALPHA-D-GLUCOSE-1,6-BISPHOSPHATE-DEPENDENT)"/>
    <property type="match status" value="1"/>
</dbReference>
<feature type="domain" description="Alpha-D-phosphohexomutase C-terminal" evidence="7">
    <location>
        <begin position="379"/>
        <end position="422"/>
    </location>
</feature>
<feature type="domain" description="Alpha-D-phosphohexomutase alpha/beta/alpha" evidence="9">
    <location>
        <begin position="138"/>
        <end position="229"/>
    </location>
</feature>
<dbReference type="PANTHER" id="PTHR42946">
    <property type="entry name" value="PHOSPHOHEXOSE MUTASE"/>
    <property type="match status" value="1"/>
</dbReference>
<evidence type="ECO:0000313" key="11">
    <source>
        <dbReference type="EMBL" id="KFM19684.1"/>
    </source>
</evidence>
<dbReference type="PRINTS" id="PR00509">
    <property type="entry name" value="PGMPMM"/>
</dbReference>
<evidence type="ECO:0000256" key="2">
    <source>
        <dbReference type="ARBA" id="ARBA00010231"/>
    </source>
</evidence>
<evidence type="ECO:0000259" key="8">
    <source>
        <dbReference type="Pfam" id="PF02878"/>
    </source>
</evidence>
<dbReference type="Gene3D" id="3.30.310.50">
    <property type="entry name" value="Alpha-D-phosphohexomutase, C-terminal domain"/>
    <property type="match status" value="1"/>
</dbReference>
<comment type="cofactor">
    <cofactor evidence="1">
        <name>Mg(2+)</name>
        <dbReference type="ChEBI" id="CHEBI:18420"/>
    </cofactor>
</comment>
<evidence type="ECO:0000259" key="9">
    <source>
        <dbReference type="Pfam" id="PF02879"/>
    </source>
</evidence>
<dbReference type="Pfam" id="PF02880">
    <property type="entry name" value="PGM_PMM_III"/>
    <property type="match status" value="1"/>
</dbReference>
<dbReference type="Pfam" id="PF02879">
    <property type="entry name" value="PGM_PMM_II"/>
    <property type="match status" value="1"/>
</dbReference>
<dbReference type="AlphaFoldDB" id="A0A087S1T0"/>
<dbReference type="InterPro" id="IPR050060">
    <property type="entry name" value="Phosphoglucosamine_mutase"/>
</dbReference>
<dbReference type="InterPro" id="IPR036900">
    <property type="entry name" value="A-D-PHexomutase_C_sf"/>
</dbReference>
<dbReference type="InterPro" id="IPR005844">
    <property type="entry name" value="A-D-PHexomutase_a/b/a-I"/>
</dbReference>
<keyword evidence="6 11" id="KW-0413">Isomerase</keyword>
<dbReference type="SUPFAM" id="SSF53738">
    <property type="entry name" value="Phosphoglucomutase, first 3 domains"/>
    <property type="match status" value="3"/>
</dbReference>
<evidence type="ECO:0000313" key="12">
    <source>
        <dbReference type="Proteomes" id="UP000029387"/>
    </source>
</evidence>
<comment type="caution">
    <text evidence="11">The sequence shown here is derived from an EMBL/GenBank/DDBJ whole genome shotgun (WGS) entry which is preliminary data.</text>
</comment>
<dbReference type="Proteomes" id="UP000029387">
    <property type="component" value="Unassembled WGS sequence"/>
</dbReference>
<keyword evidence="12" id="KW-1185">Reference proteome</keyword>
<dbReference type="EMBL" id="JOSZ01000006">
    <property type="protein sequence ID" value="KFM19684.1"/>
    <property type="molecule type" value="Genomic_DNA"/>
</dbReference>
<dbReference type="EC" id="5.4.2.8" evidence="11"/>
<organism evidence="11 12">
    <name type="scientific">Marine Group I thaumarchaeote SCGC AAA799-P11</name>
    <dbReference type="NCBI Taxonomy" id="1502295"/>
    <lineage>
        <taxon>Archaea</taxon>
        <taxon>Nitrososphaerota</taxon>
        <taxon>Marine Group I</taxon>
    </lineage>
</organism>
<evidence type="ECO:0000259" key="7">
    <source>
        <dbReference type="Pfam" id="PF00408"/>
    </source>
</evidence>
<dbReference type="Gene3D" id="3.40.120.10">
    <property type="entry name" value="Alpha-D-Glucose-1,6-Bisphosphate, subunit A, domain 3"/>
    <property type="match status" value="3"/>
</dbReference>
<sequence>MKKTISGIRGIFGQDLNLKDVLKFCNNFSSLVKSGKCTIGKDTRPSGSMIKDTASAALMKNGIDVFDLGTVPTPVVFREARKYGAGIVVSSSHNPIEWNGLKFIIEGRGINEKELPKIIQKQEIKSEKIGSEQEISSSYIEDARKIIGDLESQPQVAVDIGGGAAKGFAPELLESIGCKVQVLNENLQGCTRGPDPTADNLDDLVAASSNKEIGFAFDLDGDRLVVVRNGKKQTPDVTLGLGVAKSLELGYKNFVLSIDTSVSVEKFIKDNGGTVQRTKVGEANVIEQMINQNAQAGGEGSSGGFILPEFNYCREGILTSGLISSMLGTQKFNEVLNFMESYFQIRDKTAIDAQLHDKVIDDVHSKLSKEYSEVITLDGVKGIIDENSWVLIRKSNTEDIIRVSAESNDENKCKQIVKDTIELVNQSYEQVR</sequence>
<gene>
    <name evidence="11" type="primary">glmM</name>
    <name evidence="11" type="ORF">AAA799P11_00683</name>
</gene>
<dbReference type="SUPFAM" id="SSF55957">
    <property type="entry name" value="Phosphoglucomutase, C-terminal domain"/>
    <property type="match status" value="1"/>
</dbReference>
<evidence type="ECO:0000256" key="4">
    <source>
        <dbReference type="ARBA" id="ARBA00022723"/>
    </source>
</evidence>
<keyword evidence="3" id="KW-0597">Phosphoprotein</keyword>
<dbReference type="InterPro" id="IPR005846">
    <property type="entry name" value="A-D-PHexomutase_a/b/a-III"/>
</dbReference>
<evidence type="ECO:0000256" key="3">
    <source>
        <dbReference type="ARBA" id="ARBA00022553"/>
    </source>
</evidence>
<dbReference type="GO" id="GO:0005975">
    <property type="term" value="P:carbohydrate metabolic process"/>
    <property type="evidence" value="ECO:0007669"/>
    <property type="project" value="InterPro"/>
</dbReference>
<dbReference type="Pfam" id="PF00408">
    <property type="entry name" value="PGM_PMM_IV"/>
    <property type="match status" value="1"/>
</dbReference>
<name>A0A087S1T0_9ARCH</name>
<feature type="domain" description="Alpha-D-phosphohexomutase alpha/beta/alpha" evidence="8">
    <location>
        <begin position="6"/>
        <end position="121"/>
    </location>
</feature>
<keyword evidence="4" id="KW-0479">Metal-binding</keyword>
<accession>A0A087S1T0</accession>
<dbReference type="PATRIC" id="fig|1502295.3.peg.663"/>
<proteinExistence type="inferred from homology"/>
<dbReference type="GO" id="GO:0046872">
    <property type="term" value="F:metal ion binding"/>
    <property type="evidence" value="ECO:0007669"/>
    <property type="project" value="UniProtKB-KW"/>
</dbReference>
<dbReference type="InterPro" id="IPR005841">
    <property type="entry name" value="Alpha-D-phosphohexomutase_SF"/>
</dbReference>